<sequence length="277" mass="31531">MNIRRPSISIVTCSYQQGRYLDATMRSVLEQQPAGVQYIVIDGGSTDGSVDIIKQHASALHYWVSEPDNGQTEALIKGFDHATGDIQGWLCSDDLLLPGALETVTRFFDEHPEVDAAYGDSLWIDGEGNYLRPKKEMGFSRFALLFDHNYISQPSMFWRRDLYEKVGGLDPRFNLAMDADLWERFSRHTQIAHIPAYLSCMRWYPEQKTRALRPKGMVEYDEIRRRSALDQTLWPALHKLARVERIVRKGLAGGYLANPPQALIHALDRYRISGGAA</sequence>
<evidence type="ECO:0000313" key="2">
    <source>
        <dbReference type="EMBL" id="GBG14985.1"/>
    </source>
</evidence>
<dbReference type="InterPro" id="IPR001173">
    <property type="entry name" value="Glyco_trans_2-like"/>
</dbReference>
<dbReference type="Proteomes" id="UP000245081">
    <property type="component" value="Unassembled WGS sequence"/>
</dbReference>
<dbReference type="AlphaFoldDB" id="A0A2R5FAD0"/>
<evidence type="ECO:0000313" key="3">
    <source>
        <dbReference type="Proteomes" id="UP000245081"/>
    </source>
</evidence>
<evidence type="ECO:0000259" key="1">
    <source>
        <dbReference type="Pfam" id="PF00535"/>
    </source>
</evidence>
<protein>
    <submittedName>
        <fullName evidence="2">Family 2 glycosyl transferase</fullName>
    </submittedName>
</protein>
<dbReference type="Gene3D" id="3.90.550.10">
    <property type="entry name" value="Spore Coat Polysaccharide Biosynthesis Protein SpsA, Chain A"/>
    <property type="match status" value="1"/>
</dbReference>
<dbReference type="SUPFAM" id="SSF53448">
    <property type="entry name" value="Nucleotide-diphospho-sugar transferases"/>
    <property type="match status" value="1"/>
</dbReference>
<dbReference type="InterPro" id="IPR050834">
    <property type="entry name" value="Glycosyltransf_2"/>
</dbReference>
<dbReference type="OrthoDB" id="433681at2"/>
<name>A0A2R5FAD0_9PROT</name>
<accession>A0A2R5FAD0</accession>
<gene>
    <name evidence="2" type="ORF">NMK_2586</name>
</gene>
<dbReference type="PANTHER" id="PTHR43685:SF11">
    <property type="entry name" value="GLYCOSYLTRANSFERASE TAGX-RELATED"/>
    <property type="match status" value="1"/>
</dbReference>
<dbReference type="EMBL" id="BDOQ01000013">
    <property type="protein sequence ID" value="GBG14985.1"/>
    <property type="molecule type" value="Genomic_DNA"/>
</dbReference>
<dbReference type="RefSeq" id="WP_109016159.1">
    <property type="nucleotide sequence ID" value="NZ_BDOQ01000013.1"/>
</dbReference>
<keyword evidence="3" id="KW-1185">Reference proteome</keyword>
<reference evidence="2 3" key="1">
    <citation type="journal article" date="2018" name="Environ. Microbiol.">
        <title>Isolation and genomic characterization of Novimethylophilus kurashikiensis gen. nov. sp. nov., a new lanthanide-dependent methylotrophic species of Methylophilaceae.</title>
        <authorList>
            <person name="Lv H."/>
            <person name="Sahin N."/>
            <person name="Tani A."/>
        </authorList>
    </citation>
    <scope>NUCLEOTIDE SEQUENCE [LARGE SCALE GENOMIC DNA]</scope>
    <source>
        <strain evidence="2 3">La2-4</strain>
    </source>
</reference>
<dbReference type="Pfam" id="PF00535">
    <property type="entry name" value="Glycos_transf_2"/>
    <property type="match status" value="1"/>
</dbReference>
<organism evidence="2 3">
    <name type="scientific">Novimethylophilus kurashikiensis</name>
    <dbReference type="NCBI Taxonomy" id="1825523"/>
    <lineage>
        <taxon>Bacteria</taxon>
        <taxon>Pseudomonadati</taxon>
        <taxon>Pseudomonadota</taxon>
        <taxon>Betaproteobacteria</taxon>
        <taxon>Nitrosomonadales</taxon>
        <taxon>Methylophilaceae</taxon>
        <taxon>Novimethylophilus</taxon>
    </lineage>
</organism>
<dbReference type="CDD" id="cd06433">
    <property type="entry name" value="GT_2_WfgS_like"/>
    <property type="match status" value="1"/>
</dbReference>
<dbReference type="GO" id="GO:0016740">
    <property type="term" value="F:transferase activity"/>
    <property type="evidence" value="ECO:0007669"/>
    <property type="project" value="UniProtKB-KW"/>
</dbReference>
<dbReference type="PANTHER" id="PTHR43685">
    <property type="entry name" value="GLYCOSYLTRANSFERASE"/>
    <property type="match status" value="1"/>
</dbReference>
<feature type="domain" description="Glycosyltransferase 2-like" evidence="1">
    <location>
        <begin position="9"/>
        <end position="165"/>
    </location>
</feature>
<proteinExistence type="predicted"/>
<keyword evidence="2" id="KW-0808">Transferase</keyword>
<comment type="caution">
    <text evidence="2">The sequence shown here is derived from an EMBL/GenBank/DDBJ whole genome shotgun (WGS) entry which is preliminary data.</text>
</comment>
<dbReference type="InterPro" id="IPR029044">
    <property type="entry name" value="Nucleotide-diphossugar_trans"/>
</dbReference>